<sequence length="144" mass="15611">MYSAIHSLPLDGSSIVGAGAGHVDYQGSLDGTNLPGDACLVLTTDPKPRLRWTAELHDRFIDAVTQLGGPDKATPKTIMRTMGVKGLTLYHLKSHLQKYRLGRQSCKESTESSKDGKNLPLFESCLISGHAISGKRLLLASWHV</sequence>
<dbReference type="GO" id="GO:0003677">
    <property type="term" value="F:DNA binding"/>
    <property type="evidence" value="ECO:0007669"/>
    <property type="project" value="InterPro"/>
</dbReference>
<keyword evidence="2" id="KW-0805">Transcription regulation</keyword>
<dbReference type="GO" id="GO:0005634">
    <property type="term" value="C:nucleus"/>
    <property type="evidence" value="ECO:0007669"/>
    <property type="project" value="UniProtKB-SubCell"/>
</dbReference>
<evidence type="ECO:0000256" key="4">
    <source>
        <dbReference type="ARBA" id="ARBA00023242"/>
    </source>
</evidence>
<dbReference type="InterPro" id="IPR017930">
    <property type="entry name" value="Myb_dom"/>
</dbReference>
<evidence type="ECO:0000256" key="1">
    <source>
        <dbReference type="ARBA" id="ARBA00004123"/>
    </source>
</evidence>
<dbReference type="InterPro" id="IPR001005">
    <property type="entry name" value="SANT/Myb"/>
</dbReference>
<accession>A0AAV0LQH9</accession>
<gene>
    <name evidence="6" type="ORF">LITE_LOCUS25227</name>
</gene>
<protein>
    <recommendedName>
        <fullName evidence="5">HTH myb-type domain-containing protein</fullName>
    </recommendedName>
</protein>
<feature type="domain" description="HTH myb-type" evidence="5">
    <location>
        <begin position="44"/>
        <end position="104"/>
    </location>
</feature>
<dbReference type="PANTHER" id="PTHR31499">
    <property type="entry name" value="MYB FAMILY TRANSCRIPTION FACTOR PHL11"/>
    <property type="match status" value="1"/>
</dbReference>
<dbReference type="Pfam" id="PF00249">
    <property type="entry name" value="Myb_DNA-binding"/>
    <property type="match status" value="1"/>
</dbReference>
<comment type="subcellular location">
    <subcellularLocation>
        <location evidence="1">Nucleus</location>
    </subcellularLocation>
</comment>
<dbReference type="Gene3D" id="1.10.10.60">
    <property type="entry name" value="Homeodomain-like"/>
    <property type="match status" value="1"/>
</dbReference>
<reference evidence="6" key="1">
    <citation type="submission" date="2022-08" db="EMBL/GenBank/DDBJ databases">
        <authorList>
            <person name="Gutierrez-Valencia J."/>
        </authorList>
    </citation>
    <scope>NUCLEOTIDE SEQUENCE</scope>
</reference>
<evidence type="ECO:0000259" key="5">
    <source>
        <dbReference type="PROSITE" id="PS51294"/>
    </source>
</evidence>
<dbReference type="FunFam" id="1.10.10.60:FF:000002">
    <property type="entry name" value="Myb family transcription factor"/>
    <property type="match status" value="1"/>
</dbReference>
<proteinExistence type="predicted"/>
<dbReference type="NCBIfam" id="TIGR01557">
    <property type="entry name" value="myb_SHAQKYF"/>
    <property type="match status" value="1"/>
</dbReference>
<evidence type="ECO:0000256" key="3">
    <source>
        <dbReference type="ARBA" id="ARBA00023163"/>
    </source>
</evidence>
<dbReference type="PANTHER" id="PTHR31499:SF6">
    <property type="entry name" value="PROTEIN PHR1-LIKE 2"/>
    <property type="match status" value="1"/>
</dbReference>
<evidence type="ECO:0000313" key="7">
    <source>
        <dbReference type="Proteomes" id="UP001154282"/>
    </source>
</evidence>
<keyword evidence="7" id="KW-1185">Reference proteome</keyword>
<evidence type="ECO:0000256" key="2">
    <source>
        <dbReference type="ARBA" id="ARBA00023015"/>
    </source>
</evidence>
<dbReference type="SUPFAM" id="SSF46689">
    <property type="entry name" value="Homeodomain-like"/>
    <property type="match status" value="1"/>
</dbReference>
<dbReference type="AlphaFoldDB" id="A0AAV0LQH9"/>
<keyword evidence="4" id="KW-0539">Nucleus</keyword>
<dbReference type="EMBL" id="CAMGYJ010000006">
    <property type="protein sequence ID" value="CAI0436809.1"/>
    <property type="molecule type" value="Genomic_DNA"/>
</dbReference>
<dbReference type="PROSITE" id="PS51294">
    <property type="entry name" value="HTH_MYB"/>
    <property type="match status" value="1"/>
</dbReference>
<dbReference type="InterPro" id="IPR046955">
    <property type="entry name" value="PHR1-like"/>
</dbReference>
<comment type="caution">
    <text evidence="6">The sequence shown here is derived from an EMBL/GenBank/DDBJ whole genome shotgun (WGS) entry which is preliminary data.</text>
</comment>
<evidence type="ECO:0000313" key="6">
    <source>
        <dbReference type="EMBL" id="CAI0436809.1"/>
    </source>
</evidence>
<keyword evidence="3" id="KW-0804">Transcription</keyword>
<dbReference type="InterPro" id="IPR009057">
    <property type="entry name" value="Homeodomain-like_sf"/>
</dbReference>
<dbReference type="GO" id="GO:0003700">
    <property type="term" value="F:DNA-binding transcription factor activity"/>
    <property type="evidence" value="ECO:0007669"/>
    <property type="project" value="InterPro"/>
</dbReference>
<organism evidence="6 7">
    <name type="scientific">Linum tenue</name>
    <dbReference type="NCBI Taxonomy" id="586396"/>
    <lineage>
        <taxon>Eukaryota</taxon>
        <taxon>Viridiplantae</taxon>
        <taxon>Streptophyta</taxon>
        <taxon>Embryophyta</taxon>
        <taxon>Tracheophyta</taxon>
        <taxon>Spermatophyta</taxon>
        <taxon>Magnoliopsida</taxon>
        <taxon>eudicotyledons</taxon>
        <taxon>Gunneridae</taxon>
        <taxon>Pentapetalae</taxon>
        <taxon>rosids</taxon>
        <taxon>fabids</taxon>
        <taxon>Malpighiales</taxon>
        <taxon>Linaceae</taxon>
        <taxon>Linum</taxon>
    </lineage>
</organism>
<dbReference type="InterPro" id="IPR006447">
    <property type="entry name" value="Myb_dom_plants"/>
</dbReference>
<name>A0AAV0LQH9_9ROSI</name>
<dbReference type="Proteomes" id="UP001154282">
    <property type="component" value="Unassembled WGS sequence"/>
</dbReference>